<evidence type="ECO:0000256" key="10">
    <source>
        <dbReference type="ARBA" id="ARBA00022989"/>
    </source>
</evidence>
<evidence type="ECO:0000256" key="4">
    <source>
        <dbReference type="ARBA" id="ARBA00022475"/>
    </source>
</evidence>
<dbReference type="AlphaFoldDB" id="A0A410H5V5"/>
<keyword evidence="11 12" id="KW-0472">Membrane</keyword>
<comment type="cofactor">
    <cofactor evidence="1 12">
        <name>Mg(2+)</name>
        <dbReference type="ChEBI" id="CHEBI:18420"/>
    </cofactor>
</comment>
<dbReference type="UniPathway" id="UPA00232"/>
<evidence type="ECO:0000256" key="6">
    <source>
        <dbReference type="ARBA" id="ARBA00022679"/>
    </source>
</evidence>
<evidence type="ECO:0000256" key="12">
    <source>
        <dbReference type="HAMAP-Rule" id="MF_01635"/>
    </source>
</evidence>
<dbReference type="GO" id="GO:0006744">
    <property type="term" value="P:ubiquinone biosynthetic process"/>
    <property type="evidence" value="ECO:0007669"/>
    <property type="project" value="UniProtKB-UniRule"/>
</dbReference>
<dbReference type="FunFam" id="1.20.120.1780:FF:000001">
    <property type="entry name" value="4-hydroxybenzoate octaprenyltransferase"/>
    <property type="match status" value="1"/>
</dbReference>
<dbReference type="CDD" id="cd13959">
    <property type="entry name" value="PT_UbiA_COQ2"/>
    <property type="match status" value="1"/>
</dbReference>
<evidence type="ECO:0000256" key="13">
    <source>
        <dbReference type="NCBIfam" id="TIGR01474"/>
    </source>
</evidence>
<evidence type="ECO:0000313" key="15">
    <source>
        <dbReference type="Proteomes" id="UP000285478"/>
    </source>
</evidence>
<evidence type="ECO:0000256" key="11">
    <source>
        <dbReference type="ARBA" id="ARBA00023136"/>
    </source>
</evidence>
<feature type="transmembrane region" description="Helical" evidence="12">
    <location>
        <begin position="164"/>
        <end position="187"/>
    </location>
</feature>
<comment type="catalytic activity">
    <reaction evidence="12">
        <text>all-trans-octaprenyl diphosphate + 4-hydroxybenzoate = 4-hydroxy-3-(all-trans-octaprenyl)benzoate + diphosphate</text>
        <dbReference type="Rhea" id="RHEA:27782"/>
        <dbReference type="ChEBI" id="CHEBI:1617"/>
        <dbReference type="ChEBI" id="CHEBI:17879"/>
        <dbReference type="ChEBI" id="CHEBI:33019"/>
        <dbReference type="ChEBI" id="CHEBI:57711"/>
        <dbReference type="EC" id="2.5.1.39"/>
    </reaction>
</comment>
<dbReference type="KEGG" id="htr:EPV75_11905"/>
<comment type="pathway">
    <text evidence="12">Cofactor biosynthesis; ubiquinone biosynthesis.</text>
</comment>
<keyword evidence="4 12" id="KW-1003">Cell membrane</keyword>
<dbReference type="PANTHER" id="PTHR11048">
    <property type="entry name" value="PRENYLTRANSFERASES"/>
    <property type="match status" value="1"/>
</dbReference>
<protein>
    <recommendedName>
        <fullName evidence="12 13">4-hydroxybenzoate octaprenyltransferase</fullName>
        <ecNumber evidence="12 13">2.5.1.39</ecNumber>
    </recommendedName>
    <alternativeName>
        <fullName evidence="12">4-HB polyprenyltransferase</fullName>
    </alternativeName>
</protein>
<feature type="transmembrane region" description="Helical" evidence="12">
    <location>
        <begin position="233"/>
        <end position="254"/>
    </location>
</feature>
<dbReference type="Proteomes" id="UP000285478">
    <property type="component" value="Chromosome"/>
</dbReference>
<feature type="transmembrane region" description="Helical" evidence="12">
    <location>
        <begin position="208"/>
        <end position="227"/>
    </location>
</feature>
<dbReference type="PROSITE" id="PS00943">
    <property type="entry name" value="UBIA"/>
    <property type="match status" value="1"/>
</dbReference>
<dbReference type="HAMAP" id="MF_01635">
    <property type="entry name" value="UbiA"/>
    <property type="match status" value="1"/>
</dbReference>
<dbReference type="InterPro" id="IPR006370">
    <property type="entry name" value="HB_polyprenyltransferase-like"/>
</dbReference>
<feature type="transmembrane region" description="Helical" evidence="12">
    <location>
        <begin position="116"/>
        <end position="132"/>
    </location>
</feature>
<keyword evidence="9 12" id="KW-0460">Magnesium</keyword>
<feature type="transmembrane region" description="Helical" evidence="12">
    <location>
        <begin position="43"/>
        <end position="63"/>
    </location>
</feature>
<dbReference type="PANTHER" id="PTHR11048:SF28">
    <property type="entry name" value="4-HYDROXYBENZOATE POLYPRENYLTRANSFERASE, MITOCHONDRIAL"/>
    <property type="match status" value="1"/>
</dbReference>
<dbReference type="GO" id="GO:0005886">
    <property type="term" value="C:plasma membrane"/>
    <property type="evidence" value="ECO:0007669"/>
    <property type="project" value="UniProtKB-SubCell"/>
</dbReference>
<evidence type="ECO:0000256" key="9">
    <source>
        <dbReference type="ARBA" id="ARBA00022842"/>
    </source>
</evidence>
<keyword evidence="15" id="KW-1185">Reference proteome</keyword>
<dbReference type="Gene3D" id="1.10.357.140">
    <property type="entry name" value="UbiA prenyltransferase"/>
    <property type="match status" value="1"/>
</dbReference>
<keyword evidence="5 12" id="KW-0997">Cell inner membrane</keyword>
<keyword evidence="7 12" id="KW-0831">Ubiquinone biosynthesis</keyword>
<dbReference type="FunFam" id="1.10.357.140:FF:000002">
    <property type="entry name" value="4-hydroxybenzoate octaprenyltransferase"/>
    <property type="match status" value="1"/>
</dbReference>
<evidence type="ECO:0000256" key="2">
    <source>
        <dbReference type="ARBA" id="ARBA00004141"/>
    </source>
</evidence>
<dbReference type="InterPro" id="IPR044878">
    <property type="entry name" value="UbiA_sf"/>
</dbReference>
<name>A0A410H5V5_9GAMM</name>
<organism evidence="14 15">
    <name type="scientific">Hydrogenovibrio thermophilus</name>
    <dbReference type="NCBI Taxonomy" id="265883"/>
    <lineage>
        <taxon>Bacteria</taxon>
        <taxon>Pseudomonadati</taxon>
        <taxon>Pseudomonadota</taxon>
        <taxon>Gammaproteobacteria</taxon>
        <taxon>Thiotrichales</taxon>
        <taxon>Piscirickettsiaceae</taxon>
        <taxon>Hydrogenovibrio</taxon>
    </lineage>
</organism>
<evidence type="ECO:0000256" key="7">
    <source>
        <dbReference type="ARBA" id="ARBA00022688"/>
    </source>
</evidence>
<evidence type="ECO:0000256" key="5">
    <source>
        <dbReference type="ARBA" id="ARBA00022519"/>
    </source>
</evidence>
<accession>A0A410H5V5</accession>
<reference evidence="14 15" key="1">
    <citation type="journal article" date="2018" name="Environ. Microbiol.">
        <title>Genomes of ubiquitous marine and hypersaline Hydrogenovibrio, Thiomicrorhabdus and Thiomicrospira spp. encode a diversity of mechanisms to sustain chemolithoautotrophy in heterogeneous environments.</title>
        <authorList>
            <person name="Scott K.M."/>
            <person name="Williams J."/>
            <person name="Porter C.M.B."/>
            <person name="Russel S."/>
            <person name="Harmer T.L."/>
            <person name="Paul J.H."/>
            <person name="Antonen K.M."/>
            <person name="Bridges M.K."/>
            <person name="Camper G.J."/>
            <person name="Campla C.K."/>
            <person name="Casella L.G."/>
            <person name="Chase E."/>
            <person name="Conrad J.W."/>
            <person name="Cruz M.C."/>
            <person name="Dunlap D.S."/>
            <person name="Duran L."/>
            <person name="Fahsbender E.M."/>
            <person name="Goldsmith D.B."/>
            <person name="Keeley R.F."/>
            <person name="Kondoff M.R."/>
            <person name="Kussy B.I."/>
            <person name="Lane M.K."/>
            <person name="Lawler S."/>
            <person name="Leigh B.A."/>
            <person name="Lewis C."/>
            <person name="Lostal L.M."/>
            <person name="Marking D."/>
            <person name="Mancera P.A."/>
            <person name="McClenthan E.C."/>
            <person name="McIntyre E.A."/>
            <person name="Mine J.A."/>
            <person name="Modi S."/>
            <person name="Moore B.D."/>
            <person name="Morgan W.A."/>
            <person name="Nelson K.M."/>
            <person name="Nguyen K.N."/>
            <person name="Ogburn N."/>
            <person name="Parrino D.G."/>
            <person name="Pedapudi A.D."/>
            <person name="Pelham R.P."/>
            <person name="Preece A.M."/>
            <person name="Rampersad E.A."/>
            <person name="Richardson J.C."/>
            <person name="Rodgers C.M."/>
            <person name="Schaffer B.L."/>
            <person name="Sheridan N.E."/>
            <person name="Solone M.R."/>
            <person name="Staley Z.R."/>
            <person name="Tabuchi M."/>
            <person name="Waide R.J."/>
            <person name="Wanjugi P.W."/>
            <person name="Young S."/>
            <person name="Clum A."/>
            <person name="Daum C."/>
            <person name="Huntemann M."/>
            <person name="Ivanova N."/>
            <person name="Kyrpides N."/>
            <person name="Mikhailova N."/>
            <person name="Palaniappan K."/>
            <person name="Pillay M."/>
            <person name="Reddy T.B.K."/>
            <person name="Shapiro N."/>
            <person name="Stamatis D."/>
            <person name="Varghese N."/>
            <person name="Woyke T."/>
            <person name="Boden R."/>
            <person name="Freyermuth S.K."/>
            <person name="Kerfeld C.A."/>
        </authorList>
    </citation>
    <scope>NUCLEOTIDE SEQUENCE [LARGE SCALE GENOMIC DNA]</scope>
    <source>
        <strain evidence="14 15">JR-2</strain>
    </source>
</reference>
<feature type="transmembrane region" description="Helical" evidence="12">
    <location>
        <begin position="141"/>
        <end position="158"/>
    </location>
</feature>
<feature type="transmembrane region" description="Helical" evidence="12">
    <location>
        <begin position="20"/>
        <end position="37"/>
    </location>
</feature>
<comment type="similarity">
    <text evidence="3 12">Belongs to the UbiA prenyltransferase family.</text>
</comment>
<comment type="subcellular location">
    <subcellularLocation>
        <location evidence="12">Cell inner membrane</location>
        <topology evidence="12">Multi-pass membrane protein</topology>
    </subcellularLocation>
    <subcellularLocation>
        <location evidence="2">Membrane</location>
        <topology evidence="2">Multi-pass membrane protein</topology>
    </subcellularLocation>
</comment>
<dbReference type="EMBL" id="CP035033">
    <property type="protein sequence ID" value="QAB16312.1"/>
    <property type="molecule type" value="Genomic_DNA"/>
</dbReference>
<dbReference type="InterPro" id="IPR030470">
    <property type="entry name" value="UbiA_prenylTrfase_CS"/>
</dbReference>
<gene>
    <name evidence="12" type="primary">ubiA</name>
    <name evidence="14" type="ORF">EPV75_11905</name>
</gene>
<dbReference type="EC" id="2.5.1.39" evidence="12 13"/>
<keyword evidence="10 12" id="KW-1133">Transmembrane helix</keyword>
<evidence type="ECO:0000256" key="8">
    <source>
        <dbReference type="ARBA" id="ARBA00022692"/>
    </source>
</evidence>
<sequence length="293" mass="32867">MMTRETLQAYLDLTRLNRPVGIYLVLWPALWALWLAADGTPPWSIVLIFILGAVIMRSAGCVINDYADRHFDGDVSRTCCRPLATGALTEKQALRFFVLLGLVGFGLVLMLNPLTIALSLGALFLAVLYPFMKRHTYWPQAFLGAAFAWAIPMAFAAVQNDVPWQAWVIFTLTLIWALIYDTAYAIADLEDDLKLGIKSTAILFGEKVQWIVGAFQLIMLAGFVWLGQLFDLGWVYDLSVLAAAGLFVYHQWLLHFQQPEQAFRMFLNNHWVGVVILVGIVADKSVIPWLGTL</sequence>
<feature type="transmembrane region" description="Helical" evidence="12">
    <location>
        <begin position="266"/>
        <end position="287"/>
    </location>
</feature>
<dbReference type="Pfam" id="PF01040">
    <property type="entry name" value="UbiA"/>
    <property type="match status" value="1"/>
</dbReference>
<dbReference type="NCBIfam" id="TIGR01474">
    <property type="entry name" value="ubiA_proteo"/>
    <property type="match status" value="1"/>
</dbReference>
<dbReference type="Gene3D" id="1.20.120.1780">
    <property type="entry name" value="UbiA prenyltransferase"/>
    <property type="match status" value="1"/>
</dbReference>
<comment type="function">
    <text evidence="12">Catalyzes the prenylation of para-hydroxybenzoate (PHB) with an all-trans polyprenyl group. Mediates the second step in the final reaction sequence of ubiquinone-8 (UQ-8) biosynthesis, which is the condensation of the polyisoprenoid side chain with PHB, generating the first membrane-bound Q intermediate 3-octaprenyl-4-hydroxybenzoate.</text>
</comment>
<dbReference type="InterPro" id="IPR000537">
    <property type="entry name" value="UbiA_prenyltransferase"/>
</dbReference>
<keyword evidence="8 12" id="KW-0812">Transmembrane</keyword>
<proteinExistence type="inferred from homology"/>
<keyword evidence="6 12" id="KW-0808">Transferase</keyword>
<evidence type="ECO:0000256" key="1">
    <source>
        <dbReference type="ARBA" id="ARBA00001946"/>
    </source>
</evidence>
<evidence type="ECO:0000256" key="3">
    <source>
        <dbReference type="ARBA" id="ARBA00005985"/>
    </source>
</evidence>
<dbReference type="GO" id="GO:0008412">
    <property type="term" value="F:4-hydroxybenzoate polyprenyltransferase activity"/>
    <property type="evidence" value="ECO:0007669"/>
    <property type="project" value="UniProtKB-UniRule"/>
</dbReference>
<dbReference type="InterPro" id="IPR039653">
    <property type="entry name" value="Prenyltransferase"/>
</dbReference>
<evidence type="ECO:0000313" key="14">
    <source>
        <dbReference type="EMBL" id="QAB16312.1"/>
    </source>
</evidence>